<name>A0AB38YC73_9GAMM</name>
<accession>A0AB38YC73</accession>
<proteinExistence type="predicted"/>
<evidence type="ECO:0000256" key="1">
    <source>
        <dbReference type="SAM" id="SignalP"/>
    </source>
</evidence>
<feature type="chain" id="PRO_5044259386" description="DUF4136 domain-containing protein" evidence="1">
    <location>
        <begin position="34"/>
        <end position="163"/>
    </location>
</feature>
<reference evidence="2" key="1">
    <citation type="submission" date="2022-07" db="EMBL/GenBank/DDBJ databases">
        <title>Complete genome sequence of Salinispirillum sp. LH10-3-1 capable of multiple carbohydrate inversion isolated from a soda lake.</title>
        <authorList>
            <person name="Liu J."/>
            <person name="Zhai Y."/>
            <person name="Zhang H."/>
            <person name="Yang H."/>
            <person name="Qu J."/>
            <person name="Li J."/>
        </authorList>
    </citation>
    <scope>NUCLEOTIDE SEQUENCE</scope>
    <source>
        <strain evidence="2">LH 10-3-1</strain>
    </source>
</reference>
<organism evidence="2">
    <name type="scientific">Salinispirillum sp. LH 10-3-1</name>
    <dbReference type="NCBI Taxonomy" id="2952525"/>
    <lineage>
        <taxon>Bacteria</taxon>
        <taxon>Pseudomonadati</taxon>
        <taxon>Pseudomonadota</taxon>
        <taxon>Gammaproteobacteria</taxon>
        <taxon>Oceanospirillales</taxon>
        <taxon>Saccharospirillaceae</taxon>
        <taxon>Salinispirillum</taxon>
    </lineage>
</organism>
<dbReference type="EMBL" id="CP101717">
    <property type="protein sequence ID" value="WLD56897.1"/>
    <property type="molecule type" value="Genomic_DNA"/>
</dbReference>
<dbReference type="RefSeq" id="WP_304994182.1">
    <property type="nucleotide sequence ID" value="NZ_CP101717.1"/>
</dbReference>
<evidence type="ECO:0008006" key="3">
    <source>
        <dbReference type="Google" id="ProtNLM"/>
    </source>
</evidence>
<gene>
    <name evidence="2" type="ORF">NFC81_09150</name>
</gene>
<feature type="signal peptide" evidence="1">
    <location>
        <begin position="1"/>
        <end position="33"/>
    </location>
</feature>
<evidence type="ECO:0000313" key="2">
    <source>
        <dbReference type="EMBL" id="WLD56897.1"/>
    </source>
</evidence>
<keyword evidence="1" id="KW-0732">Signal</keyword>
<dbReference type="AlphaFoldDB" id="A0AB38YC73"/>
<protein>
    <recommendedName>
        <fullName evidence="3">DUF4136 domain-containing protein</fullName>
    </recommendedName>
</protein>
<sequence length="163" mass="17891">MTMDGTKNSKAKPLAALLLLVFLSSATSSQVFPELNGIALKGVEKVDARFVVLNWLNVQLNIDDFRTNGQSALELALRRDGVVVDPSAPNYLICYVFASEPQPGIVSYTNLIEFYEYSITDVHRLQWRSGGASTVGRNGFDAGTVARTCSDSFVGEWLKQNPK</sequence>